<evidence type="ECO:0000256" key="1">
    <source>
        <dbReference type="SAM" id="Coils"/>
    </source>
</evidence>
<feature type="compositionally biased region" description="Basic residues" evidence="2">
    <location>
        <begin position="428"/>
        <end position="440"/>
    </location>
</feature>
<accession>A0A5C6P5Y8</accession>
<dbReference type="GO" id="GO:0003729">
    <property type="term" value="F:mRNA binding"/>
    <property type="evidence" value="ECO:0007669"/>
    <property type="project" value="InterPro"/>
</dbReference>
<evidence type="ECO:0000256" key="2">
    <source>
        <dbReference type="SAM" id="MobiDB-lite"/>
    </source>
</evidence>
<dbReference type="CDD" id="cd16982">
    <property type="entry name" value="CID_Pcf11"/>
    <property type="match status" value="1"/>
</dbReference>
<feature type="compositionally biased region" description="Basic and acidic residues" evidence="2">
    <location>
        <begin position="762"/>
        <end position="771"/>
    </location>
</feature>
<dbReference type="GO" id="GO:0031124">
    <property type="term" value="P:mRNA 3'-end processing"/>
    <property type="evidence" value="ECO:0007669"/>
    <property type="project" value="InterPro"/>
</dbReference>
<feature type="compositionally biased region" description="Polar residues" evidence="2">
    <location>
        <begin position="656"/>
        <end position="668"/>
    </location>
</feature>
<feature type="region of interest" description="Disordered" evidence="2">
    <location>
        <begin position="1245"/>
        <end position="1279"/>
    </location>
</feature>
<dbReference type="InterPro" id="IPR048830">
    <property type="entry name" value="PCF11_helical"/>
</dbReference>
<dbReference type="GO" id="GO:0005737">
    <property type="term" value="C:cytoplasm"/>
    <property type="evidence" value="ECO:0007669"/>
    <property type="project" value="TreeGrafter"/>
</dbReference>
<dbReference type="GO" id="GO:0006369">
    <property type="term" value="P:termination of RNA polymerase II transcription"/>
    <property type="evidence" value="ECO:0007669"/>
    <property type="project" value="InterPro"/>
</dbReference>
<dbReference type="PANTHER" id="PTHR15921:SF3">
    <property type="entry name" value="PRE-MRNA CLEAVAGE COMPLEX 2 PROTEIN PCF11"/>
    <property type="match status" value="1"/>
</dbReference>
<dbReference type="InterPro" id="IPR008942">
    <property type="entry name" value="ENTH_VHS"/>
</dbReference>
<proteinExistence type="predicted"/>
<dbReference type="Pfam" id="PF20827">
    <property type="entry name" value="PCF11_charged"/>
    <property type="match status" value="1"/>
</dbReference>
<keyword evidence="5" id="KW-1185">Reference proteome</keyword>
<feature type="compositionally biased region" description="Basic residues" evidence="2">
    <location>
        <begin position="447"/>
        <end position="459"/>
    </location>
</feature>
<feature type="compositionally biased region" description="Pro residues" evidence="2">
    <location>
        <begin position="146"/>
        <end position="163"/>
    </location>
</feature>
<feature type="region of interest" description="Disordered" evidence="2">
    <location>
        <begin position="223"/>
        <end position="602"/>
    </location>
</feature>
<feature type="compositionally biased region" description="Basic and acidic residues" evidence="2">
    <location>
        <begin position="711"/>
        <end position="723"/>
    </location>
</feature>
<feature type="compositionally biased region" description="Acidic residues" evidence="2">
    <location>
        <begin position="1264"/>
        <end position="1279"/>
    </location>
</feature>
<evidence type="ECO:0000259" key="3">
    <source>
        <dbReference type="SMART" id="SM00582"/>
    </source>
</evidence>
<dbReference type="GO" id="GO:0005849">
    <property type="term" value="C:mRNA cleavage factor complex"/>
    <property type="evidence" value="ECO:0007669"/>
    <property type="project" value="InterPro"/>
</dbReference>
<name>A0A5C6P5Y8_9TELE</name>
<keyword evidence="1" id="KW-0175">Coiled coil</keyword>
<evidence type="ECO:0000313" key="5">
    <source>
        <dbReference type="Proteomes" id="UP000324091"/>
    </source>
</evidence>
<organism evidence="4 5">
    <name type="scientific">Takifugu flavidus</name>
    <name type="common">sansaifugu</name>
    <dbReference type="NCBI Taxonomy" id="433684"/>
    <lineage>
        <taxon>Eukaryota</taxon>
        <taxon>Metazoa</taxon>
        <taxon>Chordata</taxon>
        <taxon>Craniata</taxon>
        <taxon>Vertebrata</taxon>
        <taxon>Euteleostomi</taxon>
        <taxon>Actinopterygii</taxon>
        <taxon>Neopterygii</taxon>
        <taxon>Teleostei</taxon>
        <taxon>Neoteleostei</taxon>
        <taxon>Acanthomorphata</taxon>
        <taxon>Eupercaria</taxon>
        <taxon>Tetraodontiformes</taxon>
        <taxon>Tetradontoidea</taxon>
        <taxon>Tetraodontidae</taxon>
        <taxon>Takifugu</taxon>
    </lineage>
</organism>
<feature type="compositionally biased region" description="Basic and acidic residues" evidence="2">
    <location>
        <begin position="783"/>
        <end position="816"/>
    </location>
</feature>
<feature type="compositionally biased region" description="Low complexity" evidence="2">
    <location>
        <begin position="460"/>
        <end position="470"/>
    </location>
</feature>
<feature type="compositionally biased region" description="Basic and acidic residues" evidence="2">
    <location>
        <begin position="478"/>
        <end position="558"/>
    </location>
</feature>
<dbReference type="InterPro" id="IPR048832">
    <property type="entry name" value="PCF11_charged"/>
</dbReference>
<feature type="compositionally biased region" description="Basic and acidic residues" evidence="2">
    <location>
        <begin position="407"/>
        <end position="420"/>
    </location>
</feature>
<dbReference type="EMBL" id="RHFK02000006">
    <property type="protein sequence ID" value="TWW74526.1"/>
    <property type="molecule type" value="Genomic_DNA"/>
</dbReference>
<dbReference type="Proteomes" id="UP000324091">
    <property type="component" value="Chromosome 14"/>
</dbReference>
<dbReference type="Pfam" id="PF11526">
    <property type="entry name" value="Pfc11_Clp1_ID"/>
    <property type="match status" value="1"/>
</dbReference>
<feature type="compositionally biased region" description="Low complexity" evidence="2">
    <location>
        <begin position="569"/>
        <end position="578"/>
    </location>
</feature>
<dbReference type="InterPro" id="IPR006569">
    <property type="entry name" value="CID_dom"/>
</dbReference>
<dbReference type="Pfam" id="PF20845">
    <property type="entry name" value="Pcf11_helical"/>
    <property type="match status" value="1"/>
</dbReference>
<feature type="domain" description="CID" evidence="3">
    <location>
        <begin position="34"/>
        <end position="114"/>
    </location>
</feature>
<feature type="region of interest" description="Disordered" evidence="2">
    <location>
        <begin position="636"/>
        <end position="1001"/>
    </location>
</feature>
<evidence type="ECO:0000313" key="4">
    <source>
        <dbReference type="EMBL" id="TWW74526.1"/>
    </source>
</evidence>
<feature type="compositionally biased region" description="Basic and acidic residues" evidence="2">
    <location>
        <begin position="339"/>
        <end position="354"/>
    </location>
</feature>
<comment type="caution">
    <text evidence="4">The sequence shown here is derived from an EMBL/GenBank/DDBJ whole genome shotgun (WGS) entry which is preliminary data.</text>
</comment>
<dbReference type="SMART" id="SM00582">
    <property type="entry name" value="RPR"/>
    <property type="match status" value="1"/>
</dbReference>
<dbReference type="GO" id="GO:0000993">
    <property type="term" value="F:RNA polymerase II complex binding"/>
    <property type="evidence" value="ECO:0007669"/>
    <property type="project" value="InterPro"/>
</dbReference>
<dbReference type="Gene3D" id="1.25.40.90">
    <property type="match status" value="1"/>
</dbReference>
<gene>
    <name evidence="4" type="ORF">D4764_14G0005290</name>
</gene>
<reference evidence="4 5" key="1">
    <citation type="submission" date="2019-04" db="EMBL/GenBank/DDBJ databases">
        <title>Chromosome genome assembly for Takifugu flavidus.</title>
        <authorList>
            <person name="Xiao S."/>
        </authorList>
    </citation>
    <scope>NUCLEOTIDE SEQUENCE [LARGE SCALE GENOMIC DNA]</scope>
    <source>
        <strain evidence="4">HTHZ2018</strain>
        <tissue evidence="4">Muscle</tissue>
    </source>
</reference>
<dbReference type="InterPro" id="IPR045154">
    <property type="entry name" value="PCF11-like"/>
</dbReference>
<feature type="compositionally biased region" description="Basic and acidic residues" evidence="2">
    <location>
        <begin position="363"/>
        <end position="374"/>
    </location>
</feature>
<dbReference type="InterPro" id="IPR021605">
    <property type="entry name" value="Pcf11_Clp1-ID"/>
</dbReference>
<dbReference type="InterPro" id="IPR047415">
    <property type="entry name" value="Pcf11_CID"/>
</dbReference>
<dbReference type="PANTHER" id="PTHR15921">
    <property type="entry name" value="PRE-MRNA CLEAVAGE COMPLEX II"/>
    <property type="match status" value="1"/>
</dbReference>
<feature type="coiled-coil region" evidence="1">
    <location>
        <begin position="187"/>
        <end position="221"/>
    </location>
</feature>
<feature type="compositionally biased region" description="Basic and acidic residues" evidence="2">
    <location>
        <begin position="741"/>
        <end position="753"/>
    </location>
</feature>
<sequence length="1515" mass="169842">MDCLTINALGVDQAGVGFPGSSSSKMDDNAARADACREYQSSLEDLTFNSKPHINMLTILAEENINFAKDIVAIIEAQISKVDENTRKSLFKLRSTWDEVFPLKKLYALDVRVNSADTAWPIKPLPPTVNASIHVNPKFLKQSEEVPPPQPSSSPQPPAPATEPTPQSTSNTNQYNLTQEQLIRQQLLAKQNQLLAKQKQLLELQQKKIELELEQTKAQLAGGFTLPSSAPVPATPSMTSKPTTQAAPVVRPWIPPQTKPKSSTRDPRLNRPGPPTAPQPKEQSAERKADVVTTGNAAVTPEKCSQPDKTRTQKKEVLEEKSKSKSPPPMSKTISPKNKQSETEAQKSADPKKDPRLKKRSHDKMDNKDDEAKDKKRSAEKKERQEDTRGGEPQRSGKGRVMNGTVNKHEHSESTEKADLKSGGNARTHARKRPRSRSRSRSPGTSPKRKERRSPKSRVRSSSLSPSPSRKTNKARRLRPEEMGHGKPGREDRLSVKKNQLEARRLKRPTEERHSETRDNHSPRSHDGGGKENKDAPHRWRSGWEENKHLKPSEDSHTKLGLPRHKQYSTPNRPPTSRTPKHRLNVDPNLQIPEILNSASKKDLLRRASKRLESGEISQEDFLNVAHKIKTFFQYQEEKQQQQHSGNWDDSGVFSKKQSLLPTPSSSEPHPLETMDAAELSYYEHKSKLKKTQVTHRPNVGEWEGEQNSGESKELAPSEKADDQNLGPSLHRYNRVPLDASDERRSKENEDQRVPPVPMIEEYNHGKEFPKLKSLPGLRFRRRADPRDSNEREWNSPLMERQRYDEDQKSGYDAPRKYGPSADSRVSDPRRPDQSSGPVVHRKCPSPGSLDSAGPRFERERLSPLQQREPSEMSPIPRFESPNSEHSDDGPLNLDGPPSHTHPPPPKSTHTGPGPGGQLASLRLHRDSPGHTPPYDGHPTSVYDGPVHRGPSRANPPGWYEGGGPEHYDDVTQFEGLHPQGPGRLDGGRPLQRFDGHGPMRVGDGMGRFDCQPHPHGPNRFDGAVRFEGQGPGPARYERYNNMGPGPGSGQNQRPMRFETPLNQIGPMRFEGPGPRRFDGPMQAGPRFDMPHQGGAPVYDPVHSQQVPGRFPPQHNLQPPIRPIVPPMYENPMGPQQNFNMGQHFPEPVDPQFPVGQMAYSAQAPPFNQQGSASFYNPSAPGLSMQQPVNLLGNLNQSFPSQSAVPFGHQTPQIAPTENHFGQMDVNELLSKLISNGIIKAAQPEATLTSGTASSTAPAGSPLAEEDDEDDPELLDNDVPDLRSFTIEAMKLRYESVVTKLYSGTQCGLCSMRFSSRQPDLYGDHLDWHYRQNHNGKVPSKKVTHRRWYYGLRDWIEFEEIADLEERAKSLFFEKENEVEVQKNQAAAKEKEVQCVKATKDQVGESCEICQEQFETYWVEEEEDWFLKNAIRVDDKIFHPSCFEDYKNSYIDVTPSPNKLLTDHPLSSFIKTEDGGEETACSVSATVKQEVESEFPDIKAEEVLTVTLQSEQSDV</sequence>
<feature type="compositionally biased region" description="Polar residues" evidence="2">
    <location>
        <begin position="236"/>
        <end position="246"/>
    </location>
</feature>
<dbReference type="SUPFAM" id="SSF48464">
    <property type="entry name" value="ENTH/VHS domain"/>
    <property type="match status" value="1"/>
</dbReference>
<feature type="compositionally biased region" description="Low complexity" evidence="2">
    <location>
        <begin position="1246"/>
        <end position="1263"/>
    </location>
</feature>
<feature type="region of interest" description="Disordered" evidence="2">
    <location>
        <begin position="142"/>
        <end position="172"/>
    </location>
</feature>
<protein>
    <submittedName>
        <fullName evidence="4">Pre-mRNA cleavage complex 2 protein</fullName>
    </submittedName>
</protein>
<feature type="compositionally biased region" description="Basic and acidic residues" evidence="2">
    <location>
        <begin position="380"/>
        <end position="392"/>
    </location>
</feature>
<feature type="compositionally biased region" description="Basic and acidic residues" evidence="2">
    <location>
        <begin position="305"/>
        <end position="323"/>
    </location>
</feature>